<dbReference type="Proteomes" id="UP000198381">
    <property type="component" value="Unassembled WGS sequence"/>
</dbReference>
<proteinExistence type="predicted"/>
<keyword evidence="3" id="KW-1185">Reference proteome</keyword>
<feature type="transmembrane region" description="Helical" evidence="1">
    <location>
        <begin position="6"/>
        <end position="27"/>
    </location>
</feature>
<evidence type="ECO:0000256" key="1">
    <source>
        <dbReference type="SAM" id="Phobius"/>
    </source>
</evidence>
<organism evidence="2 3">
    <name type="scientific">Flavobacterium plurextorum</name>
    <dbReference type="NCBI Taxonomy" id="1114867"/>
    <lineage>
        <taxon>Bacteria</taxon>
        <taxon>Pseudomonadati</taxon>
        <taxon>Bacteroidota</taxon>
        <taxon>Flavobacteriia</taxon>
        <taxon>Flavobacteriales</taxon>
        <taxon>Flavobacteriaceae</taxon>
        <taxon>Flavobacterium</taxon>
    </lineage>
</organism>
<reference evidence="2 3" key="1">
    <citation type="submission" date="2016-11" db="EMBL/GenBank/DDBJ databases">
        <title>Whole genomes of Flavobacteriaceae.</title>
        <authorList>
            <person name="Stine C."/>
            <person name="Li C."/>
            <person name="Tadesse D."/>
        </authorList>
    </citation>
    <scope>NUCLEOTIDE SEQUENCE [LARGE SCALE GENOMIC DNA]</scope>
    <source>
        <strain evidence="2 3">CCUG 60112</strain>
    </source>
</reference>
<evidence type="ECO:0000313" key="3">
    <source>
        <dbReference type="Proteomes" id="UP000198381"/>
    </source>
</evidence>
<keyword evidence="1" id="KW-0472">Membrane</keyword>
<feature type="transmembrane region" description="Helical" evidence="1">
    <location>
        <begin position="70"/>
        <end position="90"/>
    </location>
</feature>
<evidence type="ECO:0000313" key="2">
    <source>
        <dbReference type="EMBL" id="OXB08855.1"/>
    </source>
</evidence>
<protein>
    <submittedName>
        <fullName evidence="2">Uncharacterized protein</fullName>
    </submittedName>
</protein>
<keyword evidence="1" id="KW-0812">Transmembrane</keyword>
<accession>A0ABX4CX32</accession>
<comment type="caution">
    <text evidence="2">The sequence shown here is derived from an EMBL/GenBank/DDBJ whole genome shotgun (WGS) entry which is preliminary data.</text>
</comment>
<name>A0ABX4CX32_9FLAO</name>
<gene>
    <name evidence="2" type="ORF">B0A81_06735</name>
</gene>
<keyword evidence="1" id="KW-1133">Transmembrane helix</keyword>
<sequence length="94" mass="10768">MFSSFIFGTANLLLTLSKNVIIILIVLSNGTNPKSQRDEIVIENKRTPKKEPQRGDILSIVSKNNMSLRWSWIFITDIKLAINILLLWSFKFSS</sequence>
<dbReference type="EMBL" id="MUHD01000014">
    <property type="protein sequence ID" value="OXB08855.1"/>
    <property type="molecule type" value="Genomic_DNA"/>
</dbReference>